<reference evidence="3" key="1">
    <citation type="submission" date="2025-08" db="UniProtKB">
        <authorList>
            <consortium name="RefSeq"/>
        </authorList>
    </citation>
    <scope>IDENTIFICATION</scope>
    <source>
        <tissue evidence="3">Kidney</tissue>
    </source>
</reference>
<dbReference type="PANTHER" id="PTHR34928">
    <property type="entry name" value="TRANSMEMBRANE PROTEIN 217"/>
    <property type="match status" value="1"/>
</dbReference>
<evidence type="ECO:0000313" key="2">
    <source>
        <dbReference type="Proteomes" id="UP000081671"/>
    </source>
</evidence>
<evidence type="ECO:0000313" key="3">
    <source>
        <dbReference type="RefSeq" id="XP_012885027.1"/>
    </source>
</evidence>
<keyword evidence="1" id="KW-1133">Transmembrane helix</keyword>
<feature type="transmembrane region" description="Helical" evidence="1">
    <location>
        <begin position="83"/>
        <end position="103"/>
    </location>
</feature>
<accession>A0A1S3GAH6</accession>
<gene>
    <name evidence="3" type="primary">LOC105995732</name>
</gene>
<dbReference type="AlphaFoldDB" id="A0A1S3GAH6"/>
<keyword evidence="1" id="KW-0812">Transmembrane</keyword>
<evidence type="ECO:0000256" key="1">
    <source>
        <dbReference type="SAM" id="Phobius"/>
    </source>
</evidence>
<dbReference type="KEGG" id="dord:105995732"/>
<dbReference type="InParanoid" id="A0A1S3GAH6"/>
<keyword evidence="1" id="KW-0472">Membrane</keyword>
<dbReference type="Proteomes" id="UP000081671">
    <property type="component" value="Unplaced"/>
</dbReference>
<dbReference type="PANTHER" id="PTHR34928:SF3">
    <property type="entry name" value="TRANSMEMBRANE PROTEIN 217B-RELATED"/>
    <property type="match status" value="1"/>
</dbReference>
<dbReference type="Pfam" id="PF15049">
    <property type="entry name" value="DUF4534"/>
    <property type="match status" value="1"/>
</dbReference>
<feature type="transmembrane region" description="Helical" evidence="1">
    <location>
        <begin position="115"/>
        <end position="137"/>
    </location>
</feature>
<sequence length="180" mass="21006">MISLMAAVFSIFNTIQFFIMELNQSTYIGYEDKYSLFLSTSSELVTWLIVHKKTINICLALITILVSCFLLYSILTSQCMGPLIYTLWIIAYELINFSIVLLIQGLVKEQFRQLSHLYVVFQVLRMCLHFFCLPFIVRHGYFLYVEPRAVGKLARHRHSSVSTVDMWPPVGLRLMYRKSN</sequence>
<dbReference type="GeneID" id="105995732"/>
<feature type="transmembrane region" description="Helical" evidence="1">
    <location>
        <begin position="57"/>
        <end position="77"/>
    </location>
</feature>
<keyword evidence="2" id="KW-1185">Reference proteome</keyword>
<proteinExistence type="predicted"/>
<organism evidence="2 3">
    <name type="scientific">Dipodomys ordii</name>
    <name type="common">Ord's kangaroo rat</name>
    <dbReference type="NCBI Taxonomy" id="10020"/>
    <lineage>
        <taxon>Eukaryota</taxon>
        <taxon>Metazoa</taxon>
        <taxon>Chordata</taxon>
        <taxon>Craniata</taxon>
        <taxon>Vertebrata</taxon>
        <taxon>Euteleostomi</taxon>
        <taxon>Mammalia</taxon>
        <taxon>Eutheria</taxon>
        <taxon>Euarchontoglires</taxon>
        <taxon>Glires</taxon>
        <taxon>Rodentia</taxon>
        <taxon>Castorimorpha</taxon>
        <taxon>Heteromyidae</taxon>
        <taxon>Dipodomyinae</taxon>
        <taxon>Dipodomys</taxon>
    </lineage>
</organism>
<name>A0A1S3GAH6_DIPOR</name>
<dbReference type="InterPro" id="IPR027862">
    <property type="entry name" value="DUF4534"/>
</dbReference>
<dbReference type="OrthoDB" id="9443855at2759"/>
<protein>
    <submittedName>
        <fullName evidence="3">Transmembrane protein 217-like</fullName>
    </submittedName>
</protein>
<dbReference type="RefSeq" id="XP_012885027.1">
    <property type="nucleotide sequence ID" value="XM_013029573.1"/>
</dbReference>